<feature type="compositionally biased region" description="Basic and acidic residues" evidence="1">
    <location>
        <begin position="55"/>
        <end position="64"/>
    </location>
</feature>
<accession>A0ABR8X6F4</accession>
<reference evidence="2 3" key="1">
    <citation type="submission" date="2020-08" db="EMBL/GenBank/DDBJ databases">
        <title>A Genomic Blueprint of the Chicken Gut Microbiome.</title>
        <authorList>
            <person name="Gilroy R."/>
            <person name="Ravi A."/>
            <person name="Getino M."/>
            <person name="Pursley I."/>
            <person name="Horton D.L."/>
            <person name="Alikhan N.-F."/>
            <person name="Baker D."/>
            <person name="Gharbi K."/>
            <person name="Hall N."/>
            <person name="Watson M."/>
            <person name="Adriaenssens E.M."/>
            <person name="Foster-Nyarko E."/>
            <person name="Jarju S."/>
            <person name="Secka A."/>
            <person name="Antonio M."/>
            <person name="Oren A."/>
            <person name="Chaudhuri R."/>
            <person name="La Ragione R.M."/>
            <person name="Hildebrand F."/>
            <person name="Pallen M.J."/>
        </authorList>
    </citation>
    <scope>NUCLEOTIDE SEQUENCE [LARGE SCALE GENOMIC DNA]</scope>
    <source>
        <strain evidence="2 3">Sa1CUA4</strain>
    </source>
</reference>
<gene>
    <name evidence="2" type="ORF">H9622_15070</name>
</gene>
<comment type="caution">
    <text evidence="2">The sequence shown here is derived from an EMBL/GenBank/DDBJ whole genome shotgun (WGS) entry which is preliminary data.</text>
</comment>
<evidence type="ECO:0000313" key="3">
    <source>
        <dbReference type="Proteomes" id="UP000602532"/>
    </source>
</evidence>
<evidence type="ECO:0000313" key="2">
    <source>
        <dbReference type="EMBL" id="MBD8024904.1"/>
    </source>
</evidence>
<dbReference type="Proteomes" id="UP000602532">
    <property type="component" value="Unassembled WGS sequence"/>
</dbReference>
<feature type="region of interest" description="Disordered" evidence="1">
    <location>
        <begin position="30"/>
        <end position="70"/>
    </location>
</feature>
<proteinExistence type="predicted"/>
<dbReference type="RefSeq" id="WP_191767242.1">
    <property type="nucleotide sequence ID" value="NZ_JACSPM010000007.1"/>
</dbReference>
<sequence length="70" mass="7704">MVSTPDNPQHDGSDLAALREEIDALKAIPEEDLLNPLPPFVEENEPTPHATDAIGSEKWDRPASEETLEN</sequence>
<keyword evidence="3" id="KW-1185">Reference proteome</keyword>
<name>A0ABR8X6F4_9MICO</name>
<organism evidence="2 3">
    <name type="scientific">Microbacterium gallinarum</name>
    <dbReference type="NCBI Taxonomy" id="2762209"/>
    <lineage>
        <taxon>Bacteria</taxon>
        <taxon>Bacillati</taxon>
        <taxon>Actinomycetota</taxon>
        <taxon>Actinomycetes</taxon>
        <taxon>Micrococcales</taxon>
        <taxon>Microbacteriaceae</taxon>
        <taxon>Microbacterium</taxon>
    </lineage>
</organism>
<evidence type="ECO:0000256" key="1">
    <source>
        <dbReference type="SAM" id="MobiDB-lite"/>
    </source>
</evidence>
<protein>
    <submittedName>
        <fullName evidence="2">Uncharacterized protein</fullName>
    </submittedName>
</protein>
<dbReference type="EMBL" id="JACSPM010000007">
    <property type="protein sequence ID" value="MBD8024904.1"/>
    <property type="molecule type" value="Genomic_DNA"/>
</dbReference>